<evidence type="ECO:0000256" key="1">
    <source>
        <dbReference type="SAM" id="Phobius"/>
    </source>
</evidence>
<sequence>MGNVVSDIVKQIDNSDEKEARAKEQLEMLMKLADARLDTFQGKLKTMFLDKESRAAFLANGLFGSNALLGWILAQQ</sequence>
<keyword evidence="3" id="KW-1185">Reference proteome</keyword>
<dbReference type="AlphaFoldDB" id="A0A9P7KI48"/>
<protein>
    <submittedName>
        <fullName evidence="2">Uncharacterized protein</fullName>
    </submittedName>
</protein>
<comment type="caution">
    <text evidence="2">The sequence shown here is derived from an EMBL/GenBank/DDBJ whole genome shotgun (WGS) entry which is preliminary data.</text>
</comment>
<organism evidence="2 3">
    <name type="scientific">Sphagnurus paluster</name>
    <dbReference type="NCBI Taxonomy" id="117069"/>
    <lineage>
        <taxon>Eukaryota</taxon>
        <taxon>Fungi</taxon>
        <taxon>Dikarya</taxon>
        <taxon>Basidiomycota</taxon>
        <taxon>Agaricomycotina</taxon>
        <taxon>Agaricomycetes</taxon>
        <taxon>Agaricomycetidae</taxon>
        <taxon>Agaricales</taxon>
        <taxon>Tricholomatineae</taxon>
        <taxon>Lyophyllaceae</taxon>
        <taxon>Sphagnurus</taxon>
    </lineage>
</organism>
<dbReference type="OrthoDB" id="5962590at2759"/>
<evidence type="ECO:0000313" key="2">
    <source>
        <dbReference type="EMBL" id="KAG5653441.1"/>
    </source>
</evidence>
<proteinExistence type="predicted"/>
<dbReference type="EMBL" id="JABCKI010000053">
    <property type="protein sequence ID" value="KAG5653441.1"/>
    <property type="molecule type" value="Genomic_DNA"/>
</dbReference>
<name>A0A9P7KI48_9AGAR</name>
<gene>
    <name evidence="2" type="ORF">H0H81_000445</name>
</gene>
<dbReference type="Proteomes" id="UP000717328">
    <property type="component" value="Unassembled WGS sequence"/>
</dbReference>
<keyword evidence="1" id="KW-0812">Transmembrane</keyword>
<evidence type="ECO:0000313" key="3">
    <source>
        <dbReference type="Proteomes" id="UP000717328"/>
    </source>
</evidence>
<reference evidence="2" key="1">
    <citation type="submission" date="2021-02" db="EMBL/GenBank/DDBJ databases">
        <authorList>
            <person name="Nieuwenhuis M."/>
            <person name="Van De Peppel L.J.J."/>
        </authorList>
    </citation>
    <scope>NUCLEOTIDE SEQUENCE</scope>
    <source>
        <strain evidence="2">D49</strain>
    </source>
</reference>
<feature type="transmembrane region" description="Helical" evidence="1">
    <location>
        <begin position="55"/>
        <end position="74"/>
    </location>
</feature>
<reference evidence="2" key="2">
    <citation type="submission" date="2021-10" db="EMBL/GenBank/DDBJ databases">
        <title>Phylogenomics reveals ancestral predisposition of the termite-cultivated fungus Termitomyces towards a domesticated lifestyle.</title>
        <authorList>
            <person name="Auxier B."/>
            <person name="Grum-Grzhimaylo A."/>
            <person name="Cardenas M.E."/>
            <person name="Lodge J.D."/>
            <person name="Laessoe T."/>
            <person name="Pedersen O."/>
            <person name="Smith M.E."/>
            <person name="Kuyper T.W."/>
            <person name="Franco-Molano E.A."/>
            <person name="Baroni T.J."/>
            <person name="Aanen D.K."/>
        </authorList>
    </citation>
    <scope>NUCLEOTIDE SEQUENCE</scope>
    <source>
        <strain evidence="2">D49</strain>
    </source>
</reference>
<keyword evidence="1" id="KW-0472">Membrane</keyword>
<accession>A0A9P7KI48</accession>
<keyword evidence="1" id="KW-1133">Transmembrane helix</keyword>